<organism evidence="1 2">
    <name type="scientific">Menidia menidia</name>
    <name type="common">Atlantic silverside</name>
    <dbReference type="NCBI Taxonomy" id="238744"/>
    <lineage>
        <taxon>Eukaryota</taxon>
        <taxon>Metazoa</taxon>
        <taxon>Chordata</taxon>
        <taxon>Craniata</taxon>
        <taxon>Vertebrata</taxon>
        <taxon>Euteleostomi</taxon>
        <taxon>Actinopterygii</taxon>
        <taxon>Neopterygii</taxon>
        <taxon>Teleostei</taxon>
        <taxon>Neoteleostei</taxon>
        <taxon>Acanthomorphata</taxon>
        <taxon>Ovalentaria</taxon>
        <taxon>Atherinomorphae</taxon>
        <taxon>Atheriniformes</taxon>
        <taxon>Atherinopsidae</taxon>
        <taxon>Menidiinae</taxon>
        <taxon>Menidia</taxon>
    </lineage>
</organism>
<dbReference type="PANTHER" id="PTHR15578:SF0">
    <property type="entry name" value="CHROMOSOME 22 OPEN READING FRAME 31"/>
    <property type="match status" value="1"/>
</dbReference>
<evidence type="ECO:0000313" key="1">
    <source>
        <dbReference type="EMBL" id="CAG6004055.1"/>
    </source>
</evidence>
<dbReference type="PANTHER" id="PTHR15578">
    <property type="entry name" value="CHROMOSOME 8 C22ORF31 HOMOLOG"/>
    <property type="match status" value="1"/>
</dbReference>
<reference evidence="1" key="1">
    <citation type="submission" date="2021-05" db="EMBL/GenBank/DDBJ databases">
        <authorList>
            <person name="Tigano A."/>
        </authorList>
    </citation>
    <scope>NUCLEOTIDE SEQUENCE</scope>
</reference>
<dbReference type="OrthoDB" id="8417148at2759"/>
<dbReference type="Pfam" id="PF15578">
    <property type="entry name" value="DUF4662"/>
    <property type="match status" value="1"/>
</dbReference>
<dbReference type="Proteomes" id="UP000677803">
    <property type="component" value="Unassembled WGS sequence"/>
</dbReference>
<comment type="caution">
    <text evidence="1">The sequence shown here is derived from an EMBL/GenBank/DDBJ whole genome shotgun (WGS) entry which is preliminary data.</text>
</comment>
<gene>
    <name evidence="1" type="ORF">MMEN_LOCUS18454</name>
</gene>
<dbReference type="EMBL" id="CAJRST010037777">
    <property type="protein sequence ID" value="CAG6004055.1"/>
    <property type="molecule type" value="Genomic_DNA"/>
</dbReference>
<evidence type="ECO:0000313" key="2">
    <source>
        <dbReference type="Proteomes" id="UP000677803"/>
    </source>
</evidence>
<dbReference type="AlphaFoldDB" id="A0A8S4BPR2"/>
<proteinExistence type="predicted"/>
<protein>
    <submittedName>
        <fullName evidence="1">(Atlantic silverside) hypothetical protein</fullName>
    </submittedName>
</protein>
<dbReference type="InterPro" id="IPR028970">
    <property type="entry name" value="DUF4662"/>
</dbReference>
<keyword evidence="2" id="KW-1185">Reference proteome</keyword>
<accession>A0A8S4BPR2</accession>
<sequence length="553" mass="62351">MTANRLYLIVSSMRRSELQRRWGEKDTGQISMAVMCLLVAFTLVLKLVGEQGLFGAHGSEPDLIIVIIAVLPQAVEAVFLPVGLGCTHAPDDARRHHQCRHGGRCQVSEKDIPEHTYEMRPYDLRQSIRCPKKYGETIKERKYMLAPTHDSEVWCEQRKGDPQKPLDNRYIRNAAVLPDLSDLPQSTEVVRNKRGTKERTSSDDLMIHGFTVPDYQQAYHSVVDPLLFRPSGKLIPYSFELGFTIKEHLFKELAYPTLQITELPNGKVEVTERFCVLRPTPHIEVDCKGEPCIMPLESTHLRVFAIADAQEGSKLQQQLCTHWGIAMDPCYEPDLWLMRFSFCWFVGNFQSPNALHVTYEEANSTRSPGTRVEVEVEETVAEKFGSLVDGTEVAVTETLPVPSLTTGARVVVNACYHDADIGEGGSTDCIVHKPPNTYVHLENREMCFTPMVLTQRDRTFTKRSQWLCCDYLLWQKAMTSAVCQPPSSLLKQTQAHTLESSLLIGSSLWDNTVESEAPGLEGCHGCMLSGHRDQKKQLLFVTFTAVSVKVLRQ</sequence>
<name>A0A8S4BPR2_9TELE</name>